<protein>
    <submittedName>
        <fullName evidence="3">Putative Zn-dependent peptidase</fullName>
    </submittedName>
</protein>
<dbReference type="InParanoid" id="A0A543ASY2"/>
<name>A0A543ASY2_9ACTN</name>
<dbReference type="OrthoDB" id="9811314at2"/>
<comment type="caution">
    <text evidence="3">The sequence shown here is derived from an EMBL/GenBank/DDBJ whole genome shotgun (WGS) entry which is preliminary data.</text>
</comment>
<evidence type="ECO:0000259" key="2">
    <source>
        <dbReference type="Pfam" id="PF05193"/>
    </source>
</evidence>
<feature type="domain" description="Peptidase M16 N-terminal" evidence="1">
    <location>
        <begin position="65"/>
        <end position="171"/>
    </location>
</feature>
<reference evidence="3 4" key="1">
    <citation type="submission" date="2019-06" db="EMBL/GenBank/DDBJ databases">
        <title>Sequencing the genomes of 1000 actinobacteria strains.</title>
        <authorList>
            <person name="Klenk H.-P."/>
        </authorList>
    </citation>
    <scope>NUCLEOTIDE SEQUENCE [LARGE SCALE GENOMIC DNA]</scope>
    <source>
        <strain evidence="3 4">DSM 45928</strain>
    </source>
</reference>
<dbReference type="AlphaFoldDB" id="A0A543ASY2"/>
<dbReference type="InterPro" id="IPR050361">
    <property type="entry name" value="MPP/UQCRC_Complex"/>
</dbReference>
<sequence length="436" mass="46538">MPTIPVPDLAPDTEFTLPTCDERTLPNGLTILAIRRTSVPLVEVRLRVPFAHADVAQSAVLAQTLLSGTADKNIVEIAAELQSVGGAFSVGVDADRLLMAGNSLVDGLPRMLATLSEVLHGATYPQDQVESERGRLVDRLNVARQQAAHQVQVALMKRVFPGHPYAIQTPEPEDVSAVLAEQVRQLHADRLHPAGATLVIVGDLPTEEALDAGQAALADWNGAGGGEKVEPVPPLETGPLLLVDRRDSVQSSIRMAMTAVPRTHPDNAAQQLANLIYGGYFSSRLVANIREDKGYTYSPRSSVDHALAGSSIIIAADVATEVTAPALWEIWYELGRMVSTDVTDEELERARRYALGTLRLGTATQSGLASLASSFAGLGLRIDWLLEHANRLAKVTADDIARVSAEVLAPAKAVTVVLGEAGRIQQPLETLTPVSQ</sequence>
<dbReference type="PANTHER" id="PTHR11851:SF224">
    <property type="entry name" value="PROCESSING PROTEASE"/>
    <property type="match status" value="1"/>
</dbReference>
<dbReference type="Pfam" id="PF00675">
    <property type="entry name" value="Peptidase_M16"/>
    <property type="match status" value="1"/>
</dbReference>
<dbReference type="EMBL" id="VFOW01000001">
    <property type="protein sequence ID" value="TQL75683.1"/>
    <property type="molecule type" value="Genomic_DNA"/>
</dbReference>
<dbReference type="Proteomes" id="UP000317043">
    <property type="component" value="Unassembled WGS sequence"/>
</dbReference>
<evidence type="ECO:0000259" key="1">
    <source>
        <dbReference type="Pfam" id="PF00675"/>
    </source>
</evidence>
<feature type="domain" description="Peptidase M16 C-terminal" evidence="2">
    <location>
        <begin position="180"/>
        <end position="352"/>
    </location>
</feature>
<proteinExistence type="predicted"/>
<evidence type="ECO:0000313" key="4">
    <source>
        <dbReference type="Proteomes" id="UP000317043"/>
    </source>
</evidence>
<dbReference type="InterPro" id="IPR011249">
    <property type="entry name" value="Metalloenz_LuxS/M16"/>
</dbReference>
<dbReference type="SUPFAM" id="SSF63411">
    <property type="entry name" value="LuxS/MPP-like metallohydrolase"/>
    <property type="match status" value="2"/>
</dbReference>
<evidence type="ECO:0000313" key="3">
    <source>
        <dbReference type="EMBL" id="TQL75683.1"/>
    </source>
</evidence>
<dbReference type="InterPro" id="IPR011765">
    <property type="entry name" value="Pept_M16_N"/>
</dbReference>
<dbReference type="GO" id="GO:0046872">
    <property type="term" value="F:metal ion binding"/>
    <property type="evidence" value="ECO:0007669"/>
    <property type="project" value="InterPro"/>
</dbReference>
<accession>A0A543ASY2</accession>
<dbReference type="PANTHER" id="PTHR11851">
    <property type="entry name" value="METALLOPROTEASE"/>
    <property type="match status" value="1"/>
</dbReference>
<keyword evidence="4" id="KW-1185">Reference proteome</keyword>
<dbReference type="InterPro" id="IPR007863">
    <property type="entry name" value="Peptidase_M16_C"/>
</dbReference>
<organism evidence="3 4">
    <name type="scientific">Stackebrandtia endophytica</name>
    <dbReference type="NCBI Taxonomy" id="1496996"/>
    <lineage>
        <taxon>Bacteria</taxon>
        <taxon>Bacillati</taxon>
        <taxon>Actinomycetota</taxon>
        <taxon>Actinomycetes</taxon>
        <taxon>Glycomycetales</taxon>
        <taxon>Glycomycetaceae</taxon>
        <taxon>Stackebrandtia</taxon>
    </lineage>
</organism>
<dbReference type="RefSeq" id="WP_142035935.1">
    <property type="nucleotide sequence ID" value="NZ_JBHTGS010000001.1"/>
</dbReference>
<dbReference type="Gene3D" id="3.30.830.10">
    <property type="entry name" value="Metalloenzyme, LuxS/M16 peptidase-like"/>
    <property type="match status" value="2"/>
</dbReference>
<dbReference type="Pfam" id="PF05193">
    <property type="entry name" value="Peptidase_M16_C"/>
    <property type="match status" value="1"/>
</dbReference>
<gene>
    <name evidence="3" type="ORF">FB566_1194</name>
</gene>